<evidence type="ECO:0000256" key="2">
    <source>
        <dbReference type="ARBA" id="ARBA00022801"/>
    </source>
</evidence>
<dbReference type="InterPro" id="IPR002711">
    <property type="entry name" value="HNH"/>
</dbReference>
<dbReference type="Gene3D" id="1.10.30.50">
    <property type="match status" value="1"/>
</dbReference>
<sequence length="114" mass="13307">MPKRPCACPTCTALVDIKDRYCAIHKPSQVDTRPSAYQRGYDHKWQRASKRFLSEHPFCEECLKQGKITLATDVDHKEPHKGNKVLFWDMKNWQSLCHSCHSRKTAKEDNGGWY</sequence>
<name>A0A218MNA6_9VIRU</name>
<reference evidence="4" key="2">
    <citation type="journal article" date="2017" name="Nat. Commun.">
        <title>Single-virus genomics reveals hidden cosmopolitan and abundant viruses.</title>
        <authorList>
            <person name="Martinez-Hernandez F."/>
            <person name="Fornas O."/>
            <person name="Lluesma Gomez M."/>
            <person name="Bolduc B."/>
            <person name="de la Cruz Pena M.J."/>
            <person name="Martinez J.M."/>
            <person name="Anton J."/>
            <person name="Gasol J.M."/>
            <person name="Rosselli R."/>
            <person name="Rodriguez-Valera F."/>
            <person name="Sullivan M.B."/>
            <person name="Acinas S.G."/>
            <person name="Martinez-Garcia M."/>
        </authorList>
    </citation>
    <scope>NUCLEOTIDE SEQUENCE</scope>
</reference>
<dbReference type="EMBL" id="KY052855">
    <property type="protein sequence ID" value="ASF00790.1"/>
    <property type="molecule type" value="Genomic_DNA"/>
</dbReference>
<evidence type="ECO:0000313" key="4">
    <source>
        <dbReference type="EMBL" id="ASF00790.1"/>
    </source>
</evidence>
<protein>
    <recommendedName>
        <fullName evidence="3">HNH nuclease domain-containing protein</fullName>
    </recommendedName>
</protein>
<feature type="domain" description="HNH nuclease" evidence="3">
    <location>
        <begin position="47"/>
        <end position="102"/>
    </location>
</feature>
<keyword evidence="2" id="KW-0378">Hydrolase</keyword>
<evidence type="ECO:0000256" key="1">
    <source>
        <dbReference type="ARBA" id="ARBA00022722"/>
    </source>
</evidence>
<evidence type="ECO:0000259" key="3">
    <source>
        <dbReference type="SMART" id="SM00507"/>
    </source>
</evidence>
<dbReference type="PANTHER" id="PTHR41286">
    <property type="entry name" value="HNH NUCLEASE YAJD-RELATED"/>
    <property type="match status" value="1"/>
</dbReference>
<dbReference type="PANTHER" id="PTHR41286:SF1">
    <property type="entry name" value="HNH NUCLEASE YAJD-RELATED"/>
    <property type="match status" value="1"/>
</dbReference>
<dbReference type="CDD" id="cd00085">
    <property type="entry name" value="HNHc"/>
    <property type="match status" value="1"/>
</dbReference>
<dbReference type="InterPro" id="IPR003615">
    <property type="entry name" value="HNH_nuc"/>
</dbReference>
<organism evidence="4">
    <name type="scientific">uncultured virus</name>
    <dbReference type="NCBI Taxonomy" id="340016"/>
    <lineage>
        <taxon>Viruses</taxon>
        <taxon>environmental samples</taxon>
    </lineage>
</organism>
<dbReference type="SMART" id="SM00507">
    <property type="entry name" value="HNHc"/>
    <property type="match status" value="1"/>
</dbReference>
<reference evidence="4" key="1">
    <citation type="submission" date="2016-10" db="EMBL/GenBank/DDBJ databases">
        <authorList>
            <person name="Varghese N."/>
        </authorList>
    </citation>
    <scope>NUCLEOTIDE SEQUENCE</scope>
</reference>
<dbReference type="GO" id="GO:0003676">
    <property type="term" value="F:nucleic acid binding"/>
    <property type="evidence" value="ECO:0007669"/>
    <property type="project" value="InterPro"/>
</dbReference>
<dbReference type="GO" id="GO:0008270">
    <property type="term" value="F:zinc ion binding"/>
    <property type="evidence" value="ECO:0007669"/>
    <property type="project" value="InterPro"/>
</dbReference>
<dbReference type="Pfam" id="PF01844">
    <property type="entry name" value="HNH"/>
    <property type="match status" value="1"/>
</dbReference>
<accession>A0A218MNA6</accession>
<keyword evidence="1" id="KW-0540">Nuclease</keyword>
<dbReference type="GO" id="GO:0016787">
    <property type="term" value="F:hydrolase activity"/>
    <property type="evidence" value="ECO:0007669"/>
    <property type="project" value="UniProtKB-KW"/>
</dbReference>
<proteinExistence type="predicted"/>
<dbReference type="GO" id="GO:0004519">
    <property type="term" value="F:endonuclease activity"/>
    <property type="evidence" value="ECO:0007669"/>
    <property type="project" value="InterPro"/>
</dbReference>